<evidence type="ECO:0000313" key="2">
    <source>
        <dbReference type="EMBL" id="KAL3319556.1"/>
    </source>
</evidence>
<comment type="caution">
    <text evidence="2">The sequence shown here is derived from an EMBL/GenBank/DDBJ whole genome shotgun (WGS) entry which is preliminary data.</text>
</comment>
<sequence length="561" mass="62003">MNNPSDEEVGESRLKRGKYRSERQIRSKFKAFDTSLGNKIIRRLSTHRGRRTIPNLDNSECSHKSPLPMVFIESSSDIDDIPPDFLRHLLPTPTAKKFYSPNPTATTTTTTTNPVTCTDEPQSQPQSDNDSGTRVSSTSPSEQLAAADATDTLSPGYHFPASSKSSCTCKKHIHASSIQFDLRSSNDHVLTKSSQTAPCSHRGSYSRNGSTATALKNLFRRRYGSLDTNGQCHRCEKELRKNEALHKRKMKQNQDISNALIRAASATANWMSITSSASRSSSIAQQQQYLSTPEDRSASFGVVEMTSRKSKMHSHLKPRRSGPAHIGSRHTSCTAPTRTRKGFSLMSILANFHLPEVFKTSRTSESADTFSFDLDQEDSRGFGNRYANESNDESSAPDYAEYSEEETSLEVCASKSDPFCPQHGSHHSFHAEFPGPMRTGHYLLQVPGANSPYASSSSAEFLTQNSDGTDSSCFISSSSRQFLEVVSEIGGVDSGVNKPRAVSVDLFLPTDHESCYRAHVKDRLVERHSSIGLGLQKLRSNFIRYRETGQTNLIAAPDFVC</sequence>
<feature type="region of interest" description="Disordered" evidence="1">
    <location>
        <begin position="94"/>
        <end position="147"/>
    </location>
</feature>
<feature type="region of interest" description="Disordered" evidence="1">
    <location>
        <begin position="1"/>
        <end position="22"/>
    </location>
</feature>
<dbReference type="Proteomes" id="UP001626550">
    <property type="component" value="Unassembled WGS sequence"/>
</dbReference>
<feature type="compositionally biased region" description="Polar residues" evidence="1">
    <location>
        <begin position="119"/>
        <end position="142"/>
    </location>
</feature>
<dbReference type="AlphaFoldDB" id="A0ABD2QLC9"/>
<feature type="region of interest" description="Disordered" evidence="1">
    <location>
        <begin position="307"/>
        <end position="337"/>
    </location>
</feature>
<proteinExistence type="predicted"/>
<organism evidence="2 3">
    <name type="scientific">Cichlidogyrus casuarinus</name>
    <dbReference type="NCBI Taxonomy" id="1844966"/>
    <lineage>
        <taxon>Eukaryota</taxon>
        <taxon>Metazoa</taxon>
        <taxon>Spiralia</taxon>
        <taxon>Lophotrochozoa</taxon>
        <taxon>Platyhelminthes</taxon>
        <taxon>Monogenea</taxon>
        <taxon>Monopisthocotylea</taxon>
        <taxon>Dactylogyridea</taxon>
        <taxon>Ancyrocephalidae</taxon>
        <taxon>Cichlidogyrus</taxon>
    </lineage>
</organism>
<dbReference type="EMBL" id="JBJKFK010000126">
    <property type="protein sequence ID" value="KAL3319556.1"/>
    <property type="molecule type" value="Genomic_DNA"/>
</dbReference>
<feature type="compositionally biased region" description="Basic residues" evidence="1">
    <location>
        <begin position="308"/>
        <end position="322"/>
    </location>
</feature>
<gene>
    <name evidence="2" type="ORF">Ciccas_001788</name>
</gene>
<accession>A0ABD2QLC9</accession>
<reference evidence="2 3" key="1">
    <citation type="submission" date="2024-11" db="EMBL/GenBank/DDBJ databases">
        <title>Adaptive evolution of stress response genes in parasites aligns with host niche diversity.</title>
        <authorList>
            <person name="Hahn C."/>
            <person name="Resl P."/>
        </authorList>
    </citation>
    <scope>NUCLEOTIDE SEQUENCE [LARGE SCALE GENOMIC DNA]</scope>
    <source>
        <strain evidence="2">EGGRZ-B1_66</strain>
        <tissue evidence="2">Body</tissue>
    </source>
</reference>
<feature type="compositionally biased region" description="Low complexity" evidence="1">
    <location>
        <begin position="104"/>
        <end position="118"/>
    </location>
</feature>
<protein>
    <submittedName>
        <fullName evidence="2">Uncharacterized protein</fullName>
    </submittedName>
</protein>
<evidence type="ECO:0000256" key="1">
    <source>
        <dbReference type="SAM" id="MobiDB-lite"/>
    </source>
</evidence>
<name>A0ABD2QLC9_9PLAT</name>
<keyword evidence="3" id="KW-1185">Reference proteome</keyword>
<evidence type="ECO:0000313" key="3">
    <source>
        <dbReference type="Proteomes" id="UP001626550"/>
    </source>
</evidence>
<feature type="compositionally biased region" description="Basic and acidic residues" evidence="1">
    <location>
        <begin position="10"/>
        <end position="22"/>
    </location>
</feature>